<comment type="caution">
    <text evidence="2">The sequence shown here is derived from an EMBL/GenBank/DDBJ whole genome shotgun (WGS) entry which is preliminary data.</text>
</comment>
<dbReference type="CDD" id="cd09917">
    <property type="entry name" value="F-box_SF"/>
    <property type="match status" value="1"/>
</dbReference>
<dbReference type="InterPro" id="IPR045286">
    <property type="entry name" value="FBS1-like"/>
</dbReference>
<dbReference type="PANTHER" id="PTHR34049:SF1">
    <property type="entry name" value="F-BOX PROTEIN SKIP27"/>
    <property type="match status" value="1"/>
</dbReference>
<evidence type="ECO:0000259" key="1">
    <source>
        <dbReference type="PROSITE" id="PS50181"/>
    </source>
</evidence>
<name>A0A4S8IRN9_MUSBA</name>
<dbReference type="SUPFAM" id="SSF81383">
    <property type="entry name" value="F-box domain"/>
    <property type="match status" value="1"/>
</dbReference>
<dbReference type="Pfam" id="PF00646">
    <property type="entry name" value="F-box"/>
    <property type="match status" value="1"/>
</dbReference>
<dbReference type="EMBL" id="PYDT01000009">
    <property type="protein sequence ID" value="THU51347.1"/>
    <property type="molecule type" value="Genomic_DNA"/>
</dbReference>
<evidence type="ECO:0000313" key="2">
    <source>
        <dbReference type="EMBL" id="THU51347.1"/>
    </source>
</evidence>
<proteinExistence type="predicted"/>
<dbReference type="AlphaFoldDB" id="A0A4S8IRN9"/>
<dbReference type="Proteomes" id="UP000317650">
    <property type="component" value="Chromosome 6"/>
</dbReference>
<gene>
    <name evidence="2" type="ORF">C4D60_Mb06t30070</name>
</gene>
<dbReference type="PROSITE" id="PS50181">
    <property type="entry name" value="FBOX"/>
    <property type="match status" value="1"/>
</dbReference>
<evidence type="ECO:0000313" key="3">
    <source>
        <dbReference type="Proteomes" id="UP000317650"/>
    </source>
</evidence>
<accession>A0A4S8IRN9</accession>
<dbReference type="InterPro" id="IPR001810">
    <property type="entry name" value="F-box_dom"/>
</dbReference>
<keyword evidence="3" id="KW-1185">Reference proteome</keyword>
<organism evidence="2 3">
    <name type="scientific">Musa balbisiana</name>
    <name type="common">Banana</name>
    <dbReference type="NCBI Taxonomy" id="52838"/>
    <lineage>
        <taxon>Eukaryota</taxon>
        <taxon>Viridiplantae</taxon>
        <taxon>Streptophyta</taxon>
        <taxon>Embryophyta</taxon>
        <taxon>Tracheophyta</taxon>
        <taxon>Spermatophyta</taxon>
        <taxon>Magnoliopsida</taxon>
        <taxon>Liliopsida</taxon>
        <taxon>Zingiberales</taxon>
        <taxon>Musaceae</taxon>
        <taxon>Musa</taxon>
    </lineage>
</organism>
<dbReference type="InterPro" id="IPR036047">
    <property type="entry name" value="F-box-like_dom_sf"/>
</dbReference>
<reference evidence="2 3" key="1">
    <citation type="journal article" date="2019" name="Nat. Plants">
        <title>Genome sequencing of Musa balbisiana reveals subgenome evolution and function divergence in polyploid bananas.</title>
        <authorList>
            <person name="Yao X."/>
        </authorList>
    </citation>
    <scope>NUCLEOTIDE SEQUENCE [LARGE SCALE GENOMIC DNA]</scope>
    <source>
        <strain evidence="3">cv. DH-PKW</strain>
        <tissue evidence="2">Leaves</tissue>
    </source>
</reference>
<feature type="domain" description="F-box" evidence="1">
    <location>
        <begin position="61"/>
        <end position="109"/>
    </location>
</feature>
<protein>
    <recommendedName>
        <fullName evidence="1">F-box domain-containing protein</fullName>
    </recommendedName>
</protein>
<sequence length="163" mass="17970">MAVGKVQHEQSVPAGLEFVHRTSILGRKRVVLSKTTDSANLSSPCGAPSKRRVRRWRTQTLNRLEALPLDILVKVLSKVDHSDLKQLLLVSKTVNGATLIARESHFVFSTPISKSLFKKQSNTIDGDLDIINEEAPHAPNQRRAARSRLNGVQLSSVAIALFT</sequence>
<dbReference type="PANTHER" id="PTHR34049">
    <property type="entry name" value="F-BOX PROTEIN SKIP27"/>
    <property type="match status" value="1"/>
</dbReference>